<keyword evidence="2" id="KW-1185">Reference proteome</keyword>
<dbReference type="STRING" id="328396.RU93_GL001943"/>
<reference evidence="1 2" key="1">
    <citation type="submission" date="2014-12" db="EMBL/GenBank/DDBJ databases">
        <title>Draft genome sequences of 29 type strains of Enterococci.</title>
        <authorList>
            <person name="Zhong Z."/>
            <person name="Sun Z."/>
            <person name="Liu W."/>
            <person name="Zhang W."/>
            <person name="Zhang H."/>
        </authorList>
    </citation>
    <scope>NUCLEOTIDE SEQUENCE [LARGE SCALE GENOMIC DNA]</scope>
    <source>
        <strain evidence="1 2">DSM 17690</strain>
    </source>
</reference>
<name>A0A1L8QTA5_9ENTE</name>
<protein>
    <submittedName>
        <fullName evidence="1">Uncharacterized protein</fullName>
    </submittedName>
</protein>
<evidence type="ECO:0000313" key="1">
    <source>
        <dbReference type="EMBL" id="OJG10730.1"/>
    </source>
</evidence>
<dbReference type="Pfam" id="PF18952">
    <property type="entry name" value="DUF5696"/>
    <property type="match status" value="1"/>
</dbReference>
<evidence type="ECO:0000313" key="2">
    <source>
        <dbReference type="Proteomes" id="UP000182149"/>
    </source>
</evidence>
<dbReference type="InterPro" id="IPR043751">
    <property type="entry name" value="DUF5696"/>
</dbReference>
<comment type="caution">
    <text evidence="1">The sequence shown here is derived from an EMBL/GenBank/DDBJ whole genome shotgun (WGS) entry which is preliminary data.</text>
</comment>
<accession>A0A1L8QTA5</accession>
<organism evidence="1 2">
    <name type="scientific">Enterococcus aquimarinus</name>
    <dbReference type="NCBI Taxonomy" id="328396"/>
    <lineage>
        <taxon>Bacteria</taxon>
        <taxon>Bacillati</taxon>
        <taxon>Bacillota</taxon>
        <taxon>Bacilli</taxon>
        <taxon>Lactobacillales</taxon>
        <taxon>Enterococcaceae</taxon>
        <taxon>Enterococcus</taxon>
    </lineage>
</organism>
<proteinExistence type="predicted"/>
<dbReference type="EMBL" id="JXKD01000006">
    <property type="protein sequence ID" value="OJG10730.1"/>
    <property type="molecule type" value="Genomic_DNA"/>
</dbReference>
<sequence length="775" mass="87851">MLLVTSVTIYLFFSTSGSSQKNITKPNSNMITEELVDPGEETEETDNTLENPEEIVEAPVYDVTADQDETENRMAIIAGNPTEIEDHSIVAENSDYQLFLKESNLSIIIREKKTGAVMYSTVKNPIKSNEKWRNFVTSGVVVEYLVGTNIVYSQADMNSPQVSKKITPQPDGFDAAISFDELGIQLLLKVKINEHGLQVEVPAESIKEDNAQFKIGNMYLYPFLGYSKVDEEEGYMLIPDGSGALISLEDHHGQFNQPYSEPVYGTNYGIDDPYVLSLKNEQVTTSQPNMVTAPIFGMIHSEKKFGFIGIIQDGDYNARIEAYPNGAILPYNWITSKFTYRQFFNQSTSKDSGTMVVQQKERNQFDAKIQYNFVTGEDADYVGLAKRYRDYLLENKMITKSVNDQEFKIKLDFLGAEVKQGMISDETIAMTPFDDVDYILEELTRNDVENINAVLKGWQSKGIYGGYAQNQYNAEKSLGGNERLNQLLEKYHSKIPIYLYDDALRFNPATQNGTWFNIVTKLNKRTLVEEVYGSHFANFNFLQPQESSDLLMKRLSSQSISGYPGILLDGITNHLFSYYAKGIEYGRASTLNDYEKLIEGISEDNKLMMSTPIQPLWQYATSFVDTPMSSSSYVFEKEAVPFFSIALRGIVTRYSEYGNFSANKSDFKLQLIEQGVNPAFLLTMQNPSELKNTNSSNVYSSQFDDYKEEIIALYQELSQVNQEIGDTVIEEYSKMNNQVSVYFENGKKLLLNYGDEMETVENVAIPPHSYKVVQE</sequence>
<dbReference type="AlphaFoldDB" id="A0A1L8QTA5"/>
<dbReference type="Proteomes" id="UP000182149">
    <property type="component" value="Unassembled WGS sequence"/>
</dbReference>
<gene>
    <name evidence="1" type="ORF">RU93_GL001943</name>
</gene>